<evidence type="ECO:0000256" key="4">
    <source>
        <dbReference type="ARBA" id="ARBA00022679"/>
    </source>
</evidence>
<feature type="transmembrane region" description="Helical" evidence="8">
    <location>
        <begin position="272"/>
        <end position="294"/>
    </location>
</feature>
<sequence length="543" mass="63294">MTLFLQPLWQLFSRPVFWLVLVVSFTLAYFFLEHEGFYFGDDHDYSLFAMQLLQGKFQFDNYSFSHRFMVFVPTAFFYWLWGHNVYTTTLWPLLCTLGTLYLLYATFKKDHPVATCWALVLLGMYYFQLNTVNYLYPDNILLFFTTACLLILYKLRNPQSFSARQEIYWGVLFALLNLLAFLTKETIVYTVPFYLALFFLQVRRKQNIRFWIAAAVTGAVLLTIYFVSYKVFTGDALLRLQDIAATNTDQTRNDYLNSRSATLFPRLTYGPLLFFIGSALAIPVGFALLSFLRFSKPVSWREPHGFWLLAMACMLLPIWFGTATVDFYKPMPLLPRMFHPLLPAFCLTAGLALEKAWNHRTAYLLLAVLFGLSTWMAGGDLWVMYAPLAVVFLALFLYNKPVPFWLGLGAVAAVTSIRPVYFILKPTVSYYFEQKKIIDQHLLHTSGKHVVLMDSTMLWGYEYFYGFDVPKNYTFKRYERFTAQDLRADTVFLLINNGVLEHPELMMTLREEDILHQFPTARLLDQEKKVKLFYLPKDSTATK</sequence>
<evidence type="ECO:0000256" key="1">
    <source>
        <dbReference type="ARBA" id="ARBA00004651"/>
    </source>
</evidence>
<dbReference type="InterPro" id="IPR050297">
    <property type="entry name" value="LipidA_mod_glycosyltrf_83"/>
</dbReference>
<feature type="transmembrane region" description="Helical" evidence="8">
    <location>
        <begin position="187"/>
        <end position="203"/>
    </location>
</feature>
<evidence type="ECO:0000313" key="9">
    <source>
        <dbReference type="EMBL" id="QHL87363.1"/>
    </source>
</evidence>
<dbReference type="GO" id="GO:0009103">
    <property type="term" value="P:lipopolysaccharide biosynthetic process"/>
    <property type="evidence" value="ECO:0007669"/>
    <property type="project" value="UniProtKB-ARBA"/>
</dbReference>
<dbReference type="RefSeq" id="WP_160690688.1">
    <property type="nucleotide sequence ID" value="NZ_CP047897.1"/>
</dbReference>
<dbReference type="AlphaFoldDB" id="A0A6P1P195"/>
<evidence type="ECO:0000256" key="3">
    <source>
        <dbReference type="ARBA" id="ARBA00022676"/>
    </source>
</evidence>
<feature type="transmembrane region" description="Helical" evidence="8">
    <location>
        <begin position="365"/>
        <end position="398"/>
    </location>
</feature>
<dbReference type="GO" id="GO:0016763">
    <property type="term" value="F:pentosyltransferase activity"/>
    <property type="evidence" value="ECO:0007669"/>
    <property type="project" value="TreeGrafter"/>
</dbReference>
<dbReference type="GO" id="GO:0005886">
    <property type="term" value="C:plasma membrane"/>
    <property type="evidence" value="ECO:0007669"/>
    <property type="project" value="UniProtKB-SubCell"/>
</dbReference>
<keyword evidence="3" id="KW-0328">Glycosyltransferase</keyword>
<dbReference type="PANTHER" id="PTHR33908">
    <property type="entry name" value="MANNOSYLTRANSFERASE YKCB-RELATED"/>
    <property type="match status" value="1"/>
</dbReference>
<name>A0A6P1P195_9BACT</name>
<evidence type="ECO:0000256" key="8">
    <source>
        <dbReference type="SAM" id="Phobius"/>
    </source>
</evidence>
<feature type="transmembrane region" description="Helical" evidence="8">
    <location>
        <begin position="87"/>
        <end position="104"/>
    </location>
</feature>
<comment type="subcellular location">
    <subcellularLocation>
        <location evidence="1">Cell membrane</location>
        <topology evidence="1">Multi-pass membrane protein</topology>
    </subcellularLocation>
</comment>
<keyword evidence="5 8" id="KW-0812">Transmembrane</keyword>
<evidence type="ECO:0000256" key="2">
    <source>
        <dbReference type="ARBA" id="ARBA00022475"/>
    </source>
</evidence>
<dbReference type="EMBL" id="CP047897">
    <property type="protein sequence ID" value="QHL87363.1"/>
    <property type="molecule type" value="Genomic_DNA"/>
</dbReference>
<accession>A0A6P1P195</accession>
<feature type="transmembrane region" description="Helical" evidence="8">
    <location>
        <begin position="210"/>
        <end position="232"/>
    </location>
</feature>
<evidence type="ECO:0000256" key="5">
    <source>
        <dbReference type="ARBA" id="ARBA00022692"/>
    </source>
</evidence>
<organism evidence="9 10">
    <name type="scientific">Nibribacter ruber</name>
    <dbReference type="NCBI Taxonomy" id="2698458"/>
    <lineage>
        <taxon>Bacteria</taxon>
        <taxon>Pseudomonadati</taxon>
        <taxon>Bacteroidota</taxon>
        <taxon>Cytophagia</taxon>
        <taxon>Cytophagales</taxon>
        <taxon>Hymenobacteraceae</taxon>
        <taxon>Nibribacter</taxon>
    </lineage>
</organism>
<feature type="transmembrane region" description="Helical" evidence="8">
    <location>
        <begin position="404"/>
        <end position="424"/>
    </location>
</feature>
<feature type="transmembrane region" description="Helical" evidence="8">
    <location>
        <begin position="306"/>
        <end position="325"/>
    </location>
</feature>
<evidence type="ECO:0000256" key="6">
    <source>
        <dbReference type="ARBA" id="ARBA00022989"/>
    </source>
</evidence>
<keyword evidence="2" id="KW-1003">Cell membrane</keyword>
<evidence type="ECO:0000313" key="10">
    <source>
        <dbReference type="Proteomes" id="UP000464214"/>
    </source>
</evidence>
<feature type="transmembrane region" description="Helical" evidence="8">
    <location>
        <begin position="337"/>
        <end position="353"/>
    </location>
</feature>
<protein>
    <submittedName>
        <fullName evidence="9">Uncharacterized protein</fullName>
    </submittedName>
</protein>
<feature type="transmembrane region" description="Helical" evidence="8">
    <location>
        <begin position="64"/>
        <end position="81"/>
    </location>
</feature>
<keyword evidence="6 8" id="KW-1133">Transmembrane helix</keyword>
<dbReference type="Proteomes" id="UP000464214">
    <property type="component" value="Chromosome"/>
</dbReference>
<dbReference type="PANTHER" id="PTHR33908:SF11">
    <property type="entry name" value="MEMBRANE PROTEIN"/>
    <property type="match status" value="1"/>
</dbReference>
<keyword evidence="7 8" id="KW-0472">Membrane</keyword>
<evidence type="ECO:0000256" key="7">
    <source>
        <dbReference type="ARBA" id="ARBA00023136"/>
    </source>
</evidence>
<reference evidence="9 10" key="1">
    <citation type="submission" date="2020-01" db="EMBL/GenBank/DDBJ databases">
        <authorList>
            <person name="Kim M."/>
        </authorList>
    </citation>
    <scope>NUCLEOTIDE SEQUENCE [LARGE SCALE GENOMIC DNA]</scope>
    <source>
        <strain evidence="9 10">BT10</strain>
    </source>
</reference>
<keyword evidence="10" id="KW-1185">Reference proteome</keyword>
<feature type="transmembrane region" description="Helical" evidence="8">
    <location>
        <begin position="12"/>
        <end position="32"/>
    </location>
</feature>
<proteinExistence type="predicted"/>
<dbReference type="KEGG" id="nib:GU926_07920"/>
<feature type="transmembrane region" description="Helical" evidence="8">
    <location>
        <begin position="111"/>
        <end position="128"/>
    </location>
</feature>
<gene>
    <name evidence="9" type="ORF">GU926_07920</name>
</gene>
<keyword evidence="4" id="KW-0808">Transferase</keyword>